<proteinExistence type="predicted"/>
<dbReference type="Pfam" id="PF09515">
    <property type="entry name" value="Thia_YuaJ"/>
    <property type="match status" value="1"/>
</dbReference>
<protein>
    <submittedName>
        <fullName evidence="2">Thiamine transporter ThiT</fullName>
    </submittedName>
</protein>
<keyword evidence="3" id="KW-1185">Reference proteome</keyword>
<dbReference type="PATRIC" id="fig|908809.3.peg.1861"/>
<feature type="transmembrane region" description="Helical" evidence="1">
    <location>
        <begin position="140"/>
        <end position="164"/>
    </location>
</feature>
<reference evidence="2 3" key="1">
    <citation type="submission" date="2015-09" db="EMBL/GenBank/DDBJ databases">
        <title>Draft genome sequence of a Caloramator mitchellensis, a moderate thermophile from the Great Artesian Basin of Australia.</title>
        <authorList>
            <person name="Patel B.K."/>
        </authorList>
    </citation>
    <scope>NUCLEOTIDE SEQUENCE [LARGE SCALE GENOMIC DNA]</scope>
    <source>
        <strain evidence="2 3">VF08</strain>
    </source>
</reference>
<dbReference type="Proteomes" id="UP000052015">
    <property type="component" value="Unassembled WGS sequence"/>
</dbReference>
<keyword evidence="1" id="KW-1133">Transmembrane helix</keyword>
<feature type="transmembrane region" description="Helical" evidence="1">
    <location>
        <begin position="46"/>
        <end position="66"/>
    </location>
</feature>
<dbReference type="OrthoDB" id="9795813at2"/>
<dbReference type="EMBL" id="LKHP01000011">
    <property type="protein sequence ID" value="KRQ86349.1"/>
    <property type="molecule type" value="Genomic_DNA"/>
</dbReference>
<feature type="transmembrane region" description="Helical" evidence="1">
    <location>
        <begin position="176"/>
        <end position="196"/>
    </location>
</feature>
<keyword evidence="1" id="KW-0472">Membrane</keyword>
<feature type="transmembrane region" description="Helical" evidence="1">
    <location>
        <begin position="110"/>
        <end position="134"/>
    </location>
</feature>
<evidence type="ECO:0000313" key="2">
    <source>
        <dbReference type="EMBL" id="KRQ86349.1"/>
    </source>
</evidence>
<organism evidence="2 3">
    <name type="scientific">Caloramator mitchellensis</name>
    <dbReference type="NCBI Taxonomy" id="908809"/>
    <lineage>
        <taxon>Bacteria</taxon>
        <taxon>Bacillati</taxon>
        <taxon>Bacillota</taxon>
        <taxon>Clostridia</taxon>
        <taxon>Eubacteriales</taxon>
        <taxon>Clostridiaceae</taxon>
        <taxon>Caloramator</taxon>
    </lineage>
</organism>
<dbReference type="InterPro" id="IPR012651">
    <property type="entry name" value="Thia_Transptr_ThiT"/>
</dbReference>
<sequence>MQFLNVFESISKITLISWVLVVALVLVGLALLKFSKSNEKMTTRKLTFASLLIAMSFVLSFVKFLQMPQGGTVTLGSMIPIMLFAYLFGVREGLLAGAVYGLLQFIQEPYIVHWAQVLVDYPFAFAALGLAGLYRRNFTVAIMIGGVGRMIFHILSGAIFFASYAPEGMNPFWYSIVYNVSYLGPDLLLCILISLIPQFKGMVNKIRTI</sequence>
<dbReference type="STRING" id="908809.ABG79_01861"/>
<evidence type="ECO:0000256" key="1">
    <source>
        <dbReference type="SAM" id="Phobius"/>
    </source>
</evidence>
<name>A0A0R3JVL8_CALMK</name>
<dbReference type="RefSeq" id="WP_057979185.1">
    <property type="nucleotide sequence ID" value="NZ_LKHP01000011.1"/>
</dbReference>
<dbReference type="GO" id="GO:0015234">
    <property type="term" value="F:thiamine transmembrane transporter activity"/>
    <property type="evidence" value="ECO:0007669"/>
    <property type="project" value="InterPro"/>
</dbReference>
<gene>
    <name evidence="2" type="primary">thiT</name>
    <name evidence="2" type="ORF">ABG79_01861</name>
</gene>
<accession>A0A0R3JVL8</accession>
<dbReference type="Gene3D" id="1.10.1760.20">
    <property type="match status" value="1"/>
</dbReference>
<dbReference type="NCBIfam" id="TIGR02357">
    <property type="entry name" value="ECF_ThiT_YuaJ"/>
    <property type="match status" value="1"/>
</dbReference>
<feature type="transmembrane region" description="Helical" evidence="1">
    <location>
        <begin position="15"/>
        <end position="34"/>
    </location>
</feature>
<feature type="transmembrane region" description="Helical" evidence="1">
    <location>
        <begin position="78"/>
        <end position="103"/>
    </location>
</feature>
<evidence type="ECO:0000313" key="3">
    <source>
        <dbReference type="Proteomes" id="UP000052015"/>
    </source>
</evidence>
<dbReference type="GO" id="GO:0005886">
    <property type="term" value="C:plasma membrane"/>
    <property type="evidence" value="ECO:0007669"/>
    <property type="project" value="InterPro"/>
</dbReference>
<keyword evidence="1" id="KW-0812">Transmembrane</keyword>
<dbReference type="AlphaFoldDB" id="A0A0R3JVL8"/>
<comment type="caution">
    <text evidence="2">The sequence shown here is derived from an EMBL/GenBank/DDBJ whole genome shotgun (WGS) entry which is preliminary data.</text>
</comment>